<gene>
    <name evidence="6" type="ORF">GWI33_004941</name>
</gene>
<comment type="subcellular location">
    <subcellularLocation>
        <location evidence="1">Membrane</location>
        <topology evidence="1">Single-pass type IV membrane protein</topology>
    </subcellularLocation>
</comment>
<evidence type="ECO:0000256" key="4">
    <source>
        <dbReference type="SAM" id="Phobius"/>
    </source>
</evidence>
<evidence type="ECO:0000256" key="2">
    <source>
        <dbReference type="ARBA" id="ARBA00009063"/>
    </source>
</evidence>
<dbReference type="GO" id="GO:0005484">
    <property type="term" value="F:SNAP receptor activity"/>
    <property type="evidence" value="ECO:0007669"/>
    <property type="project" value="InterPro"/>
</dbReference>
<dbReference type="GO" id="GO:0031201">
    <property type="term" value="C:SNARE complex"/>
    <property type="evidence" value="ECO:0007669"/>
    <property type="project" value="TreeGrafter"/>
</dbReference>
<evidence type="ECO:0000313" key="6">
    <source>
        <dbReference type="EMBL" id="KAF7286538.1"/>
    </source>
</evidence>
<dbReference type="PROSITE" id="PS00914">
    <property type="entry name" value="SYNTAXIN"/>
    <property type="match status" value="1"/>
</dbReference>
<dbReference type="InterPro" id="IPR006012">
    <property type="entry name" value="Syntaxin/epimorphin_CS"/>
</dbReference>
<keyword evidence="4" id="KW-1133">Transmembrane helix</keyword>
<dbReference type="InterPro" id="IPR006011">
    <property type="entry name" value="Syntaxin_N"/>
</dbReference>
<dbReference type="GO" id="GO:0000149">
    <property type="term" value="F:SNARE binding"/>
    <property type="evidence" value="ECO:0007669"/>
    <property type="project" value="TreeGrafter"/>
</dbReference>
<keyword evidence="4" id="KW-0812">Transmembrane</keyword>
<dbReference type="GO" id="GO:0012505">
    <property type="term" value="C:endomembrane system"/>
    <property type="evidence" value="ECO:0007669"/>
    <property type="project" value="TreeGrafter"/>
</dbReference>
<dbReference type="Gene3D" id="1.20.58.70">
    <property type="match status" value="1"/>
</dbReference>
<dbReference type="SMART" id="SM00397">
    <property type="entry name" value="t_SNARE"/>
    <property type="match status" value="1"/>
</dbReference>
<dbReference type="PANTHER" id="PTHR19957:SF38">
    <property type="entry name" value="LD27581P"/>
    <property type="match status" value="1"/>
</dbReference>
<dbReference type="InterPro" id="IPR000727">
    <property type="entry name" value="T_SNARE_dom"/>
</dbReference>
<dbReference type="Pfam" id="PF05739">
    <property type="entry name" value="SNARE"/>
    <property type="match status" value="1"/>
</dbReference>
<comment type="similarity">
    <text evidence="2">Belongs to the syntaxin family.</text>
</comment>
<dbReference type="PROSITE" id="PS50192">
    <property type="entry name" value="T_SNARE"/>
    <property type="match status" value="1"/>
</dbReference>
<protein>
    <recommendedName>
        <fullName evidence="5">t-SNARE coiled-coil homology domain-containing protein</fullName>
    </recommendedName>
</protein>
<accession>A0A834IZ02</accession>
<dbReference type="SUPFAM" id="SSF47661">
    <property type="entry name" value="t-snare proteins"/>
    <property type="match status" value="1"/>
</dbReference>
<keyword evidence="7" id="KW-1185">Reference proteome</keyword>
<feature type="domain" description="T-SNARE coiled-coil homology" evidence="5">
    <location>
        <begin position="166"/>
        <end position="228"/>
    </location>
</feature>
<feature type="transmembrane region" description="Helical" evidence="4">
    <location>
        <begin position="239"/>
        <end position="261"/>
    </location>
</feature>
<dbReference type="EMBL" id="JAACXV010000024">
    <property type="protein sequence ID" value="KAF7286538.1"/>
    <property type="molecule type" value="Genomic_DNA"/>
</dbReference>
<proteinExistence type="inferred from homology"/>
<dbReference type="Proteomes" id="UP000625711">
    <property type="component" value="Unassembled WGS sequence"/>
</dbReference>
<dbReference type="GO" id="GO:0048278">
    <property type="term" value="P:vesicle docking"/>
    <property type="evidence" value="ECO:0007669"/>
    <property type="project" value="TreeGrafter"/>
</dbReference>
<dbReference type="Gene3D" id="1.20.5.110">
    <property type="match status" value="1"/>
</dbReference>
<organism evidence="6 7">
    <name type="scientific">Rhynchophorus ferrugineus</name>
    <name type="common">Red palm weevil</name>
    <name type="synonym">Curculio ferrugineus</name>
    <dbReference type="NCBI Taxonomy" id="354439"/>
    <lineage>
        <taxon>Eukaryota</taxon>
        <taxon>Metazoa</taxon>
        <taxon>Ecdysozoa</taxon>
        <taxon>Arthropoda</taxon>
        <taxon>Hexapoda</taxon>
        <taxon>Insecta</taxon>
        <taxon>Pterygota</taxon>
        <taxon>Neoptera</taxon>
        <taxon>Endopterygota</taxon>
        <taxon>Coleoptera</taxon>
        <taxon>Polyphaga</taxon>
        <taxon>Cucujiformia</taxon>
        <taxon>Curculionidae</taxon>
        <taxon>Dryophthorinae</taxon>
        <taxon>Rhynchophorus</taxon>
    </lineage>
</organism>
<evidence type="ECO:0000259" key="5">
    <source>
        <dbReference type="PROSITE" id="PS50192"/>
    </source>
</evidence>
<dbReference type="PANTHER" id="PTHR19957">
    <property type="entry name" value="SYNTAXIN"/>
    <property type="match status" value="1"/>
</dbReference>
<keyword evidence="3" id="KW-0532">Neurotransmitter transport</keyword>
<keyword evidence="3" id="KW-0813">Transport</keyword>
<dbReference type="GO" id="GO:0006906">
    <property type="term" value="P:vesicle fusion"/>
    <property type="evidence" value="ECO:0007669"/>
    <property type="project" value="TreeGrafter"/>
</dbReference>
<dbReference type="OrthoDB" id="75754at2759"/>
<reference evidence="6" key="1">
    <citation type="submission" date="2020-08" db="EMBL/GenBank/DDBJ databases">
        <title>Genome sequencing and assembly of the red palm weevil Rhynchophorus ferrugineus.</title>
        <authorList>
            <person name="Dias G.B."/>
            <person name="Bergman C.M."/>
            <person name="Manee M."/>
        </authorList>
    </citation>
    <scope>NUCLEOTIDE SEQUENCE</scope>
    <source>
        <strain evidence="6">AA-2017</strain>
        <tissue evidence="6">Whole larva</tissue>
    </source>
</reference>
<dbReference type="GO" id="GO:0006836">
    <property type="term" value="P:neurotransmitter transport"/>
    <property type="evidence" value="ECO:0007669"/>
    <property type="project" value="UniProtKB-KW"/>
</dbReference>
<comment type="caution">
    <text evidence="6">The sequence shown here is derived from an EMBL/GenBank/DDBJ whole genome shotgun (WGS) entry which is preliminary data.</text>
</comment>
<dbReference type="Pfam" id="PF14523">
    <property type="entry name" value="Syntaxin_2"/>
    <property type="match status" value="1"/>
</dbReference>
<dbReference type="AlphaFoldDB" id="A0A834IZ02"/>
<evidence type="ECO:0000256" key="3">
    <source>
        <dbReference type="ARBA" id="ARBA00022775"/>
    </source>
</evidence>
<keyword evidence="4" id="KW-0472">Membrane</keyword>
<name>A0A834IZ02_RHYFE</name>
<evidence type="ECO:0000256" key="1">
    <source>
        <dbReference type="ARBA" id="ARBA00004211"/>
    </source>
</evidence>
<dbReference type="GO" id="GO:0006886">
    <property type="term" value="P:intracellular protein transport"/>
    <property type="evidence" value="ECO:0007669"/>
    <property type="project" value="InterPro"/>
</dbReference>
<dbReference type="InterPro" id="IPR010989">
    <property type="entry name" value="SNARE"/>
</dbReference>
<dbReference type="InterPro" id="IPR045242">
    <property type="entry name" value="Syntaxin"/>
</dbReference>
<sequence>MNRNPTNYGSITDPIVGFSGGNSDSEFNSLSDNIGTQVLTINTNIKKLQDALKVIGTPKDNAGVRDNIHETQSSTNQVVSATTKGINTLKSKISRNDKPKQLQVEKLEESFCDTVNKYFRLQKELVDKQKAHLLVAASIEHNVSDDEDNKEYQKQAQITRDLEFEQEMMIEREQRVRNIEADVLNINDIMRSLESVTFAQGEIIDTLENNIDHAVGNIEEGAEQLIKASTYQNRSRMKLFVLVLIGIIIVSILIAIIVTSIKK</sequence>
<evidence type="ECO:0000313" key="7">
    <source>
        <dbReference type="Proteomes" id="UP000625711"/>
    </source>
</evidence>